<dbReference type="Proteomes" id="UP000178935">
    <property type="component" value="Unassembled WGS sequence"/>
</dbReference>
<feature type="compositionally biased region" description="Basic and acidic residues" evidence="1">
    <location>
        <begin position="154"/>
        <end position="170"/>
    </location>
</feature>
<dbReference type="EMBL" id="MHPU01000017">
    <property type="protein sequence ID" value="OGZ88704.1"/>
    <property type="molecule type" value="Genomic_DNA"/>
</dbReference>
<feature type="compositionally biased region" description="Basic and acidic residues" evidence="1">
    <location>
        <begin position="129"/>
        <end position="141"/>
    </location>
</feature>
<organism evidence="2 3">
    <name type="scientific">Candidatus Staskawiczbacteria bacterium RIFOXYD1_FULL_32_13</name>
    <dbReference type="NCBI Taxonomy" id="1802234"/>
    <lineage>
        <taxon>Bacteria</taxon>
        <taxon>Candidatus Staskawicziibacteriota</taxon>
    </lineage>
</organism>
<name>A0A1G2JNI6_9BACT</name>
<evidence type="ECO:0000313" key="3">
    <source>
        <dbReference type="Proteomes" id="UP000178935"/>
    </source>
</evidence>
<reference evidence="2 3" key="1">
    <citation type="journal article" date="2016" name="Nat. Commun.">
        <title>Thousands of microbial genomes shed light on interconnected biogeochemical processes in an aquifer system.</title>
        <authorList>
            <person name="Anantharaman K."/>
            <person name="Brown C.T."/>
            <person name="Hug L.A."/>
            <person name="Sharon I."/>
            <person name="Castelle C.J."/>
            <person name="Probst A.J."/>
            <person name="Thomas B.C."/>
            <person name="Singh A."/>
            <person name="Wilkins M.J."/>
            <person name="Karaoz U."/>
            <person name="Brodie E.L."/>
            <person name="Williams K.H."/>
            <person name="Hubbard S.S."/>
            <person name="Banfield J.F."/>
        </authorList>
    </citation>
    <scope>NUCLEOTIDE SEQUENCE [LARGE SCALE GENOMIC DNA]</scope>
</reference>
<protein>
    <submittedName>
        <fullName evidence="2">Uncharacterized protein</fullName>
    </submittedName>
</protein>
<dbReference type="AlphaFoldDB" id="A0A1G2JNI6"/>
<feature type="region of interest" description="Disordered" evidence="1">
    <location>
        <begin position="1"/>
        <end position="26"/>
    </location>
</feature>
<feature type="compositionally biased region" description="Basic and acidic residues" evidence="1">
    <location>
        <begin position="107"/>
        <end position="122"/>
    </location>
</feature>
<proteinExistence type="predicted"/>
<gene>
    <name evidence="2" type="ORF">A2561_02985</name>
</gene>
<feature type="compositionally biased region" description="Pro residues" evidence="1">
    <location>
        <begin position="181"/>
        <end position="190"/>
    </location>
</feature>
<comment type="caution">
    <text evidence="2">The sequence shown here is derived from an EMBL/GenBank/DDBJ whole genome shotgun (WGS) entry which is preliminary data.</text>
</comment>
<feature type="region of interest" description="Disordered" evidence="1">
    <location>
        <begin position="103"/>
        <end position="190"/>
    </location>
</feature>
<evidence type="ECO:0000313" key="2">
    <source>
        <dbReference type="EMBL" id="OGZ88704.1"/>
    </source>
</evidence>
<sequence length="190" mass="21662">MSFNPDSLNNEAEVSEAEGDETEPKLGEVYVYAVEETRREESHVTRQGFGYSTPLEKPETEIRFAYSGQFYTPEAQRRQGWTGGARNARENLKSLAISFSENYLRSRGNEEKETGKKTDFTFKFDPAPDTEKGSYSNERKSRSLTPEEQEEFLEAFREANKESVAKEATKKITSKSVKKTLPPPAPKRKK</sequence>
<evidence type="ECO:0000256" key="1">
    <source>
        <dbReference type="SAM" id="MobiDB-lite"/>
    </source>
</evidence>
<feature type="compositionally biased region" description="Polar residues" evidence="1">
    <location>
        <begin position="1"/>
        <end position="12"/>
    </location>
</feature>
<accession>A0A1G2JNI6</accession>